<gene>
    <name evidence="1" type="ORF">AAE3_LOCUS5756</name>
</gene>
<dbReference type="AlphaFoldDB" id="A0A8S0VVA9"/>
<organism evidence="1 2">
    <name type="scientific">Cyclocybe aegerita</name>
    <name type="common">Black poplar mushroom</name>
    <name type="synonym">Agrocybe aegerita</name>
    <dbReference type="NCBI Taxonomy" id="1973307"/>
    <lineage>
        <taxon>Eukaryota</taxon>
        <taxon>Fungi</taxon>
        <taxon>Dikarya</taxon>
        <taxon>Basidiomycota</taxon>
        <taxon>Agaricomycotina</taxon>
        <taxon>Agaricomycetes</taxon>
        <taxon>Agaricomycetidae</taxon>
        <taxon>Agaricales</taxon>
        <taxon>Agaricineae</taxon>
        <taxon>Bolbitiaceae</taxon>
        <taxon>Cyclocybe</taxon>
    </lineage>
</organism>
<name>A0A8S0VVA9_CYCAE</name>
<protein>
    <submittedName>
        <fullName evidence="1">Uncharacterized protein</fullName>
    </submittedName>
</protein>
<comment type="caution">
    <text evidence="1">The sequence shown here is derived from an EMBL/GenBank/DDBJ whole genome shotgun (WGS) entry which is preliminary data.</text>
</comment>
<dbReference type="Proteomes" id="UP000467700">
    <property type="component" value="Unassembled WGS sequence"/>
</dbReference>
<dbReference type="OrthoDB" id="2686689at2759"/>
<sequence length="194" mass="21489">MPLPSLLPRDPPWPSSVSESCQILNDLYESSNNMLESGNHNRHRLQHHVSMLFNDVYPLIIALDMDRGADSVPSLWLLQVAQCFVELTEQLIDTDKETTGEGSSNVQVPVPIAVEHTGQRGRPHKMVDPEILRAAMDPEKGLSKQALAKSLGIDQKTLRKRLRENDVDTGFSNITNADLDVMIKDECCTGSTSG</sequence>
<accession>A0A8S0VVA9</accession>
<keyword evidence="2" id="KW-1185">Reference proteome</keyword>
<evidence type="ECO:0000313" key="1">
    <source>
        <dbReference type="EMBL" id="CAA7263530.1"/>
    </source>
</evidence>
<evidence type="ECO:0000313" key="2">
    <source>
        <dbReference type="Proteomes" id="UP000467700"/>
    </source>
</evidence>
<dbReference type="EMBL" id="CACVBS010000040">
    <property type="protein sequence ID" value="CAA7263530.1"/>
    <property type="molecule type" value="Genomic_DNA"/>
</dbReference>
<reference evidence="1 2" key="1">
    <citation type="submission" date="2020-01" db="EMBL/GenBank/DDBJ databases">
        <authorList>
            <person name="Gupta K D."/>
        </authorList>
    </citation>
    <scope>NUCLEOTIDE SEQUENCE [LARGE SCALE GENOMIC DNA]</scope>
</reference>
<proteinExistence type="predicted"/>